<evidence type="ECO:0008006" key="3">
    <source>
        <dbReference type="Google" id="ProtNLM"/>
    </source>
</evidence>
<gene>
    <name evidence="1" type="ORF">O3M35_011940</name>
</gene>
<organism evidence="1 2">
    <name type="scientific">Rhynocoris fuscipes</name>
    <dbReference type="NCBI Taxonomy" id="488301"/>
    <lineage>
        <taxon>Eukaryota</taxon>
        <taxon>Metazoa</taxon>
        <taxon>Ecdysozoa</taxon>
        <taxon>Arthropoda</taxon>
        <taxon>Hexapoda</taxon>
        <taxon>Insecta</taxon>
        <taxon>Pterygota</taxon>
        <taxon>Neoptera</taxon>
        <taxon>Paraneoptera</taxon>
        <taxon>Hemiptera</taxon>
        <taxon>Heteroptera</taxon>
        <taxon>Panheteroptera</taxon>
        <taxon>Cimicomorpha</taxon>
        <taxon>Reduviidae</taxon>
        <taxon>Harpactorinae</taxon>
        <taxon>Harpactorini</taxon>
        <taxon>Rhynocoris</taxon>
    </lineage>
</organism>
<name>A0AAW1CXG1_9HEMI</name>
<sequence length="113" mass="12866">MGHTRLTHGYLMTRCPQTLCNTPLSIKHLFTSCPRYSVTLNRFNLPLNLSQLLSDSLVSPTNLNPQPFLLTVTTINPIFYILKWFIRANMTLVIVAGKKRKKSAPVFSKFSLQ</sequence>
<proteinExistence type="predicted"/>
<evidence type="ECO:0000313" key="1">
    <source>
        <dbReference type="EMBL" id="KAK9503344.1"/>
    </source>
</evidence>
<evidence type="ECO:0000313" key="2">
    <source>
        <dbReference type="Proteomes" id="UP001461498"/>
    </source>
</evidence>
<accession>A0AAW1CXG1</accession>
<reference evidence="1 2" key="1">
    <citation type="submission" date="2022-12" db="EMBL/GenBank/DDBJ databases">
        <title>Chromosome-level genome assembly of true bugs.</title>
        <authorList>
            <person name="Ma L."/>
            <person name="Li H."/>
        </authorList>
    </citation>
    <scope>NUCLEOTIDE SEQUENCE [LARGE SCALE GENOMIC DNA]</scope>
    <source>
        <strain evidence="1">Lab_2022b</strain>
    </source>
</reference>
<protein>
    <recommendedName>
        <fullName evidence="3">Reverse transcriptase zinc-binding domain-containing protein</fullName>
    </recommendedName>
</protein>
<keyword evidence="2" id="KW-1185">Reference proteome</keyword>
<dbReference type="Proteomes" id="UP001461498">
    <property type="component" value="Unassembled WGS sequence"/>
</dbReference>
<dbReference type="EMBL" id="JAPXFL010000008">
    <property type="protein sequence ID" value="KAK9503344.1"/>
    <property type="molecule type" value="Genomic_DNA"/>
</dbReference>
<dbReference type="AlphaFoldDB" id="A0AAW1CXG1"/>
<comment type="caution">
    <text evidence="1">The sequence shown here is derived from an EMBL/GenBank/DDBJ whole genome shotgun (WGS) entry which is preliminary data.</text>
</comment>